<keyword evidence="1" id="KW-0472">Membrane</keyword>
<reference evidence="2 3" key="1">
    <citation type="submission" date="2024-08" db="EMBL/GenBank/DDBJ databases">
        <title>Draft Genome Sequence of Legionella lytica strain DSB2004, Isolated From a Fire Sprinkler System.</title>
        <authorList>
            <person name="Everhart A.D."/>
            <person name="Kidane D.T."/>
            <person name="Farone A.L."/>
            <person name="Farone M.B."/>
        </authorList>
    </citation>
    <scope>NUCLEOTIDE SEQUENCE [LARGE SCALE GENOMIC DNA]</scope>
    <source>
        <strain evidence="2 3">DSB2004</strain>
    </source>
</reference>
<dbReference type="EMBL" id="JBGORX010000001">
    <property type="protein sequence ID" value="MFJ1267194.1"/>
    <property type="molecule type" value="Genomic_DNA"/>
</dbReference>
<protein>
    <submittedName>
        <fullName evidence="2">DUF1328 domain-containing protein</fullName>
    </submittedName>
</protein>
<evidence type="ECO:0000256" key="1">
    <source>
        <dbReference type="SAM" id="Phobius"/>
    </source>
</evidence>
<feature type="transmembrane region" description="Helical" evidence="1">
    <location>
        <begin position="6"/>
        <end position="21"/>
    </location>
</feature>
<gene>
    <name evidence="2" type="ORF">ACD661_01345</name>
</gene>
<keyword evidence="1" id="KW-1133">Transmembrane helix</keyword>
<evidence type="ECO:0000313" key="2">
    <source>
        <dbReference type="EMBL" id="MFJ1267194.1"/>
    </source>
</evidence>
<evidence type="ECO:0000313" key="3">
    <source>
        <dbReference type="Proteomes" id="UP001615550"/>
    </source>
</evidence>
<organism evidence="2 3">
    <name type="scientific">Legionella lytica</name>
    <dbReference type="NCBI Taxonomy" id="96232"/>
    <lineage>
        <taxon>Bacteria</taxon>
        <taxon>Pseudomonadati</taxon>
        <taxon>Pseudomonadota</taxon>
        <taxon>Gammaproteobacteria</taxon>
        <taxon>Legionellales</taxon>
        <taxon>Legionellaceae</taxon>
        <taxon>Legionella</taxon>
    </lineage>
</organism>
<accession>A0ABW8D6H2</accession>
<keyword evidence="1" id="KW-0812">Transmembrane</keyword>
<dbReference type="RefSeq" id="WP_400185756.1">
    <property type="nucleotide sequence ID" value="NZ_JBGORX010000001.1"/>
</dbReference>
<dbReference type="Proteomes" id="UP001615550">
    <property type="component" value="Unassembled WGS sequence"/>
</dbReference>
<sequence>MLAGAFIFFVLAFLLALYLYKGTNPTLILLAKILLYFSLVLLFVLLIINFFNHVPPIPDDKKNLPL</sequence>
<keyword evidence="3" id="KW-1185">Reference proteome</keyword>
<comment type="caution">
    <text evidence="2">The sequence shown here is derived from an EMBL/GenBank/DDBJ whole genome shotgun (WGS) entry which is preliminary data.</text>
</comment>
<feature type="transmembrane region" description="Helical" evidence="1">
    <location>
        <begin position="33"/>
        <end position="51"/>
    </location>
</feature>
<name>A0ABW8D6H2_9GAMM</name>
<proteinExistence type="predicted"/>